<dbReference type="EC" id="2.4.3.1" evidence="13"/>
<evidence type="ECO:0000256" key="4">
    <source>
        <dbReference type="ARBA" id="ARBA00022679"/>
    </source>
</evidence>
<feature type="region of interest" description="Disordered" evidence="14">
    <location>
        <begin position="83"/>
        <end position="115"/>
    </location>
</feature>
<evidence type="ECO:0000256" key="13">
    <source>
        <dbReference type="ARBA" id="ARBA00034329"/>
    </source>
</evidence>
<dbReference type="PANTHER" id="PTHR46059">
    <property type="entry name" value="BETA-GALACTOSIDE ALPHA-2,6-SIALYLTRANSFERASE"/>
    <property type="match status" value="1"/>
</dbReference>
<keyword evidence="17" id="KW-1185">Reference proteome</keyword>
<dbReference type="CDD" id="cd23968">
    <property type="entry name" value="GT29_ST6GAL1_2"/>
    <property type="match status" value="1"/>
</dbReference>
<reference evidence="16 17" key="1">
    <citation type="submission" date="2015-12" db="EMBL/GenBank/DDBJ databases">
        <title>The genome of Folsomia candida.</title>
        <authorList>
            <person name="Faddeeva A."/>
            <person name="Derks M.F."/>
            <person name="Anvar Y."/>
            <person name="Smit S."/>
            <person name="Van Straalen N."/>
            <person name="Roelofs D."/>
        </authorList>
    </citation>
    <scope>NUCLEOTIDE SEQUENCE [LARGE SCALE GENOMIC DNA]</scope>
    <source>
        <strain evidence="16 17">VU population</strain>
        <tissue evidence="16">Whole body</tissue>
    </source>
</reference>
<dbReference type="EMBL" id="LNIX01000022">
    <property type="protein sequence ID" value="OXA43443.1"/>
    <property type="molecule type" value="Genomic_DNA"/>
</dbReference>
<protein>
    <recommendedName>
        <fullName evidence="13">beta-galactoside alpha-(2,6)-sialyltransferase</fullName>
        <ecNumber evidence="13">2.4.3.1</ecNumber>
    </recommendedName>
</protein>
<dbReference type="GO" id="GO:0097503">
    <property type="term" value="P:sialylation"/>
    <property type="evidence" value="ECO:0007669"/>
    <property type="project" value="TreeGrafter"/>
</dbReference>
<comment type="caution">
    <text evidence="16">The sequence shown here is derived from an EMBL/GenBank/DDBJ whole genome shotgun (WGS) entry which is preliminary data.</text>
</comment>
<dbReference type="STRING" id="158441.A0A226DE47"/>
<gene>
    <name evidence="16" type="ORF">Fcan01_21825</name>
</gene>
<evidence type="ECO:0000256" key="2">
    <source>
        <dbReference type="ARBA" id="ARBA00006003"/>
    </source>
</evidence>
<keyword evidence="7 15" id="KW-1133">Transmembrane helix</keyword>
<proteinExistence type="inferred from homology"/>
<evidence type="ECO:0000256" key="5">
    <source>
        <dbReference type="ARBA" id="ARBA00022692"/>
    </source>
</evidence>
<dbReference type="GO" id="GO:0032580">
    <property type="term" value="C:Golgi cisterna membrane"/>
    <property type="evidence" value="ECO:0007669"/>
    <property type="project" value="UniProtKB-SubCell"/>
</dbReference>
<dbReference type="GO" id="GO:0003835">
    <property type="term" value="F:beta-galactoside alpha-2,6-sialyltransferase activity"/>
    <property type="evidence" value="ECO:0007669"/>
    <property type="project" value="UniProtKB-EC"/>
</dbReference>
<evidence type="ECO:0000313" key="17">
    <source>
        <dbReference type="Proteomes" id="UP000198287"/>
    </source>
</evidence>
<feature type="compositionally biased region" description="Low complexity" evidence="14">
    <location>
        <begin position="1"/>
        <end position="17"/>
    </location>
</feature>
<feature type="transmembrane region" description="Helical" evidence="15">
    <location>
        <begin position="26"/>
        <end position="47"/>
    </location>
</feature>
<accession>A0A226DE47</accession>
<keyword evidence="5 15" id="KW-0812">Transmembrane</keyword>
<keyword evidence="4" id="KW-0808">Transferase</keyword>
<evidence type="ECO:0000256" key="15">
    <source>
        <dbReference type="SAM" id="Phobius"/>
    </source>
</evidence>
<evidence type="ECO:0000256" key="6">
    <source>
        <dbReference type="ARBA" id="ARBA00022968"/>
    </source>
</evidence>
<feature type="compositionally biased region" description="Polar residues" evidence="14">
    <location>
        <begin position="312"/>
        <end position="321"/>
    </location>
</feature>
<evidence type="ECO:0000256" key="9">
    <source>
        <dbReference type="ARBA" id="ARBA00023136"/>
    </source>
</evidence>
<feature type="region of interest" description="Disordered" evidence="14">
    <location>
        <begin position="1"/>
        <end position="20"/>
    </location>
</feature>
<dbReference type="OrthoDB" id="10264956at2759"/>
<dbReference type="InterPro" id="IPR038578">
    <property type="entry name" value="GT29-like_sf"/>
</dbReference>
<name>A0A226DE47_FOLCA</name>
<comment type="subcellular location">
    <subcellularLocation>
        <location evidence="1">Golgi apparatus</location>
        <location evidence="1">Golgi stack membrane</location>
        <topology evidence="1">Single-pass type II membrane protein</topology>
    </subcellularLocation>
</comment>
<evidence type="ECO:0000313" key="16">
    <source>
        <dbReference type="EMBL" id="OXA43443.1"/>
    </source>
</evidence>
<dbReference type="Proteomes" id="UP000198287">
    <property type="component" value="Unassembled WGS sequence"/>
</dbReference>
<organism evidence="16 17">
    <name type="scientific">Folsomia candida</name>
    <name type="common">Springtail</name>
    <dbReference type="NCBI Taxonomy" id="158441"/>
    <lineage>
        <taxon>Eukaryota</taxon>
        <taxon>Metazoa</taxon>
        <taxon>Ecdysozoa</taxon>
        <taxon>Arthropoda</taxon>
        <taxon>Hexapoda</taxon>
        <taxon>Collembola</taxon>
        <taxon>Entomobryomorpha</taxon>
        <taxon>Isotomoidea</taxon>
        <taxon>Isotomidae</taxon>
        <taxon>Proisotominae</taxon>
        <taxon>Folsomia</taxon>
    </lineage>
</organism>
<dbReference type="Pfam" id="PF00777">
    <property type="entry name" value="Glyco_transf_29"/>
    <property type="match status" value="1"/>
</dbReference>
<evidence type="ECO:0000256" key="3">
    <source>
        <dbReference type="ARBA" id="ARBA00022676"/>
    </source>
</evidence>
<keyword evidence="11" id="KW-0325">Glycoprotein</keyword>
<feature type="compositionally biased region" description="Polar residues" evidence="14">
    <location>
        <begin position="92"/>
        <end position="104"/>
    </location>
</feature>
<feature type="region of interest" description="Disordered" evidence="14">
    <location>
        <begin position="293"/>
        <end position="324"/>
    </location>
</feature>
<evidence type="ECO:0000256" key="8">
    <source>
        <dbReference type="ARBA" id="ARBA00023034"/>
    </source>
</evidence>
<evidence type="ECO:0000256" key="1">
    <source>
        <dbReference type="ARBA" id="ARBA00004447"/>
    </source>
</evidence>
<evidence type="ECO:0000256" key="7">
    <source>
        <dbReference type="ARBA" id="ARBA00022989"/>
    </source>
</evidence>
<sequence>MGEDSLTSTPTFSSFHSGGSGSKMRLLPIFICLLLATAGFILGYMVYVSIAGVGSGAKDYFQMSPITRNPQVYSRTKYILPRPPLIGEGDQSYDNLNRPRSGSDPNDPDNDQTGLPVSLLRVNQDVGRDPDLERKVELIKMRAISKLRRSILNGAKVKGHLNEYGVDFSKLKPKSQRVTAKAVLCRLKKAGIKLIAQNSVGAFADKVFPTEPLFGNREGDTFSASVEPQPLYKTCAVIPNSAAFDGARHGIDIDSHDFIMRFNNAPTAGYESDVGSLTSLRIVNSQVVTKPQFHFPRRQRNSPTNKVKGHPINTTSKSGTASDDRTTRAELAAMDVDAVWEATPKFLVWDPCMYSASLDDWVKKPDFPLFEKYFNLTKEERNRFYLLDCRLIWKFWEILQEYSFVKIYGNPPTSGFIGIMLSLQVCERVNVYEYIPSVRESARCHYYGPRNESNPSCTYGAWHPVSAEKLFFLSLSDGTDKGVFIDGVLTLPGISTIKSC</sequence>
<keyword evidence="8" id="KW-0333">Golgi apparatus</keyword>
<evidence type="ECO:0000256" key="10">
    <source>
        <dbReference type="ARBA" id="ARBA00023157"/>
    </source>
</evidence>
<comment type="similarity">
    <text evidence="2">Belongs to the glycosyltransferase 29 family.</text>
</comment>
<dbReference type="InterPro" id="IPR001675">
    <property type="entry name" value="Glyco_trans_29"/>
</dbReference>
<evidence type="ECO:0000256" key="14">
    <source>
        <dbReference type="SAM" id="MobiDB-lite"/>
    </source>
</evidence>
<dbReference type="AlphaFoldDB" id="A0A226DE47"/>
<keyword evidence="6" id="KW-0735">Signal-anchor</keyword>
<keyword evidence="3" id="KW-0328">Glycosyltransferase</keyword>
<dbReference type="PANTHER" id="PTHR46059:SF1">
    <property type="entry name" value="BETA-GALACTOSIDE ALPHA-2,6-SIALYLTRANSFERASE"/>
    <property type="match status" value="1"/>
</dbReference>
<evidence type="ECO:0000256" key="12">
    <source>
        <dbReference type="ARBA" id="ARBA00034249"/>
    </source>
</evidence>
<dbReference type="Gene3D" id="3.90.1480.20">
    <property type="entry name" value="Glycosyl transferase family 29"/>
    <property type="match status" value="1"/>
</dbReference>
<keyword evidence="9 15" id="KW-0472">Membrane</keyword>
<evidence type="ECO:0000256" key="11">
    <source>
        <dbReference type="ARBA" id="ARBA00023180"/>
    </source>
</evidence>
<comment type="catalytic activity">
    <reaction evidence="12">
        <text>a beta-D-galactoside + CMP-N-acetyl-beta-neuraminate = an N-acetyl-alpha-neuraminyl-(2-&gt;6)-beta-D-galactosyl derivative + CMP + H(+)</text>
        <dbReference type="Rhea" id="RHEA:52104"/>
        <dbReference type="ChEBI" id="CHEBI:15378"/>
        <dbReference type="ChEBI" id="CHEBI:28034"/>
        <dbReference type="ChEBI" id="CHEBI:57812"/>
        <dbReference type="ChEBI" id="CHEBI:60377"/>
        <dbReference type="ChEBI" id="CHEBI:136398"/>
        <dbReference type="EC" id="2.4.3.1"/>
    </reaction>
</comment>
<keyword evidence="10" id="KW-1015">Disulfide bond</keyword>